<reference evidence="3 4" key="1">
    <citation type="submission" date="2017-07" db="EMBL/GenBank/DDBJ databases">
        <title>The genome sequence of Paludifilum halophilum highlights mechanisms for microbial adaptation to high salt environemnts.</title>
        <authorList>
            <person name="Belbahri L."/>
        </authorList>
    </citation>
    <scope>NUCLEOTIDE SEQUENCE [LARGE SCALE GENOMIC DNA]</scope>
    <source>
        <strain evidence="3 4">DSM 102817</strain>
    </source>
</reference>
<gene>
    <name evidence="3" type="primary">fabG</name>
    <name evidence="3" type="ORF">CHM34_12645</name>
</gene>
<dbReference type="GO" id="GO:0008206">
    <property type="term" value="P:bile acid metabolic process"/>
    <property type="evidence" value="ECO:0007669"/>
    <property type="project" value="UniProtKB-ARBA"/>
</dbReference>
<dbReference type="Pfam" id="PF13561">
    <property type="entry name" value="adh_short_C2"/>
    <property type="match status" value="1"/>
</dbReference>
<dbReference type="PRINTS" id="PR00081">
    <property type="entry name" value="GDHRDH"/>
</dbReference>
<evidence type="ECO:0000256" key="2">
    <source>
        <dbReference type="ARBA" id="ARBA00023002"/>
    </source>
</evidence>
<comment type="similarity">
    <text evidence="1">Belongs to the short-chain dehydrogenases/reductases (SDR) family.</text>
</comment>
<evidence type="ECO:0000256" key="1">
    <source>
        <dbReference type="ARBA" id="ARBA00006484"/>
    </source>
</evidence>
<dbReference type="InterPro" id="IPR036291">
    <property type="entry name" value="NAD(P)-bd_dom_sf"/>
</dbReference>
<protein>
    <submittedName>
        <fullName evidence="3">3-oxoacyl-ACP reductase</fullName>
    </submittedName>
</protein>
<name>A0A235B4I6_9BACL</name>
<dbReference type="CDD" id="cd05233">
    <property type="entry name" value="SDR_c"/>
    <property type="match status" value="1"/>
</dbReference>
<sequence length="264" mass="28868">MYSDQGRVALVTGSSGGLGRMTAILLAEAGWNLAIHYRNHQNKALQLKNQLEGKGQGAEVFGGELKDREQVGRLVREVVARWGRLDALVHAVGPFFRERRRFADYNVDQIEEMVDGNLKSALFAVHAALPAMRRQKSGRIVLFGFGRAMESPAWPDRSAYASAKTGLVSLTKTLAVEEAPYGITANMVCPGDMVGENKEKRIHQVQNQRDEETPRGRPGCGEDVARVIRFLCEPASDFVTGNIINVTGGLDVIHPFSKADPGAP</sequence>
<evidence type="ECO:0000313" key="3">
    <source>
        <dbReference type="EMBL" id="OYD07226.1"/>
    </source>
</evidence>
<proteinExistence type="inferred from homology"/>
<evidence type="ECO:0000313" key="4">
    <source>
        <dbReference type="Proteomes" id="UP000215459"/>
    </source>
</evidence>
<dbReference type="AlphaFoldDB" id="A0A235B4I6"/>
<dbReference type="FunFam" id="3.40.50.720:FF:000084">
    <property type="entry name" value="Short-chain dehydrogenase reductase"/>
    <property type="match status" value="1"/>
</dbReference>
<dbReference type="SUPFAM" id="SSF51735">
    <property type="entry name" value="NAD(P)-binding Rossmann-fold domains"/>
    <property type="match status" value="1"/>
</dbReference>
<organism evidence="3 4">
    <name type="scientific">Paludifilum halophilum</name>
    <dbReference type="NCBI Taxonomy" id="1642702"/>
    <lineage>
        <taxon>Bacteria</taxon>
        <taxon>Bacillati</taxon>
        <taxon>Bacillota</taxon>
        <taxon>Bacilli</taxon>
        <taxon>Bacillales</taxon>
        <taxon>Thermoactinomycetaceae</taxon>
        <taxon>Paludifilum</taxon>
    </lineage>
</organism>
<dbReference type="Gene3D" id="3.40.50.720">
    <property type="entry name" value="NAD(P)-binding Rossmann-like Domain"/>
    <property type="match status" value="1"/>
</dbReference>
<dbReference type="EMBL" id="NOWF01000007">
    <property type="protein sequence ID" value="OYD07226.1"/>
    <property type="molecule type" value="Genomic_DNA"/>
</dbReference>
<dbReference type="OrthoDB" id="9803333at2"/>
<keyword evidence="2" id="KW-0560">Oxidoreductase</keyword>
<dbReference type="InterPro" id="IPR002347">
    <property type="entry name" value="SDR_fam"/>
</dbReference>
<dbReference type="Proteomes" id="UP000215459">
    <property type="component" value="Unassembled WGS sequence"/>
</dbReference>
<comment type="caution">
    <text evidence="3">The sequence shown here is derived from an EMBL/GenBank/DDBJ whole genome shotgun (WGS) entry which is preliminary data.</text>
</comment>
<keyword evidence="4" id="KW-1185">Reference proteome</keyword>
<dbReference type="GO" id="GO:0016616">
    <property type="term" value="F:oxidoreductase activity, acting on the CH-OH group of donors, NAD or NADP as acceptor"/>
    <property type="evidence" value="ECO:0007669"/>
    <property type="project" value="TreeGrafter"/>
</dbReference>
<accession>A0A235B4I6</accession>
<dbReference type="PANTHER" id="PTHR42760">
    <property type="entry name" value="SHORT-CHAIN DEHYDROGENASES/REDUCTASES FAMILY MEMBER"/>
    <property type="match status" value="1"/>
</dbReference>
<dbReference type="GO" id="GO:0030497">
    <property type="term" value="P:fatty acid elongation"/>
    <property type="evidence" value="ECO:0007669"/>
    <property type="project" value="TreeGrafter"/>
</dbReference>
<dbReference type="RefSeq" id="WP_094264969.1">
    <property type="nucleotide sequence ID" value="NZ_NOWF01000007.1"/>
</dbReference>
<dbReference type="PANTHER" id="PTHR42760:SF36">
    <property type="entry name" value="OXIDOREDUCTASE YTKK-RELATED"/>
    <property type="match status" value="1"/>
</dbReference>